<comment type="catalytic activity">
    <reaction evidence="1">
        <text>beta-D-fructose 1,6-bisphosphate = D-glyceraldehyde 3-phosphate + dihydroxyacetone phosphate</text>
        <dbReference type="Rhea" id="RHEA:14729"/>
        <dbReference type="ChEBI" id="CHEBI:32966"/>
        <dbReference type="ChEBI" id="CHEBI:57642"/>
        <dbReference type="ChEBI" id="CHEBI:59776"/>
        <dbReference type="EC" id="4.1.2.13"/>
    </reaction>
</comment>
<name>A0A699ZF72_HAELA</name>
<feature type="compositionally biased region" description="Polar residues" evidence="7">
    <location>
        <begin position="87"/>
        <end position="96"/>
    </location>
</feature>
<dbReference type="InterPro" id="IPR000741">
    <property type="entry name" value="FBA_I"/>
</dbReference>
<evidence type="ECO:0000256" key="2">
    <source>
        <dbReference type="ARBA" id="ARBA00004714"/>
    </source>
</evidence>
<comment type="similarity">
    <text evidence="3">Belongs to the class I fructose-bisphosphate aldolase family.</text>
</comment>
<sequence>MNRSEETLYQKAQSGQQFVDLLLAQGIYPGIKVDTGLQPLPGGRGETATQGLDGLLERAKAYKKQGARCGCSDNWCSHGRQGPAGVSRSSRGMQGL</sequence>
<dbReference type="GO" id="GO:0006096">
    <property type="term" value="P:glycolytic process"/>
    <property type="evidence" value="ECO:0007669"/>
    <property type="project" value="UniProtKB-UniPathway"/>
</dbReference>
<dbReference type="GO" id="GO:0004332">
    <property type="term" value="F:fructose-bisphosphate aldolase activity"/>
    <property type="evidence" value="ECO:0007669"/>
    <property type="project" value="UniProtKB-EC"/>
</dbReference>
<accession>A0A699ZF72</accession>
<gene>
    <name evidence="8" type="ORF">HaLaN_14785</name>
</gene>
<keyword evidence="6" id="KW-0456">Lyase</keyword>
<evidence type="ECO:0000313" key="8">
    <source>
        <dbReference type="EMBL" id="GFH18049.1"/>
    </source>
</evidence>
<dbReference type="Gene3D" id="3.20.20.70">
    <property type="entry name" value="Aldolase class I"/>
    <property type="match status" value="1"/>
</dbReference>
<organism evidence="8 9">
    <name type="scientific">Haematococcus lacustris</name>
    <name type="common">Green alga</name>
    <name type="synonym">Haematococcus pluvialis</name>
    <dbReference type="NCBI Taxonomy" id="44745"/>
    <lineage>
        <taxon>Eukaryota</taxon>
        <taxon>Viridiplantae</taxon>
        <taxon>Chlorophyta</taxon>
        <taxon>core chlorophytes</taxon>
        <taxon>Chlorophyceae</taxon>
        <taxon>CS clade</taxon>
        <taxon>Chlamydomonadales</taxon>
        <taxon>Haematococcaceae</taxon>
        <taxon>Haematococcus</taxon>
    </lineage>
</organism>
<reference evidence="8 9" key="1">
    <citation type="submission" date="2020-02" db="EMBL/GenBank/DDBJ databases">
        <title>Draft genome sequence of Haematococcus lacustris strain NIES-144.</title>
        <authorList>
            <person name="Morimoto D."/>
            <person name="Nakagawa S."/>
            <person name="Yoshida T."/>
            <person name="Sawayama S."/>
        </authorList>
    </citation>
    <scope>NUCLEOTIDE SEQUENCE [LARGE SCALE GENOMIC DNA]</scope>
    <source>
        <strain evidence="8 9">NIES-144</strain>
    </source>
</reference>
<keyword evidence="5" id="KW-0324">Glycolysis</keyword>
<dbReference type="AlphaFoldDB" id="A0A699ZF72"/>
<dbReference type="EMBL" id="BLLF01001242">
    <property type="protein sequence ID" value="GFH18049.1"/>
    <property type="molecule type" value="Genomic_DNA"/>
</dbReference>
<dbReference type="UniPathway" id="UPA00109">
    <property type="reaction ID" value="UER00183"/>
</dbReference>
<proteinExistence type="inferred from homology"/>
<evidence type="ECO:0000256" key="1">
    <source>
        <dbReference type="ARBA" id="ARBA00000441"/>
    </source>
</evidence>
<evidence type="ECO:0000256" key="6">
    <source>
        <dbReference type="ARBA" id="ARBA00023239"/>
    </source>
</evidence>
<evidence type="ECO:0000256" key="5">
    <source>
        <dbReference type="ARBA" id="ARBA00023152"/>
    </source>
</evidence>
<dbReference type="InterPro" id="IPR013785">
    <property type="entry name" value="Aldolase_TIM"/>
</dbReference>
<feature type="region of interest" description="Disordered" evidence="7">
    <location>
        <begin position="74"/>
        <end position="96"/>
    </location>
</feature>
<evidence type="ECO:0000256" key="4">
    <source>
        <dbReference type="ARBA" id="ARBA00013068"/>
    </source>
</evidence>
<evidence type="ECO:0000256" key="3">
    <source>
        <dbReference type="ARBA" id="ARBA00010387"/>
    </source>
</evidence>
<protein>
    <recommendedName>
        <fullName evidence="4">fructose-bisphosphate aldolase</fullName>
        <ecNumber evidence="4">4.1.2.13</ecNumber>
    </recommendedName>
</protein>
<dbReference type="Proteomes" id="UP000485058">
    <property type="component" value="Unassembled WGS sequence"/>
</dbReference>
<keyword evidence="9" id="KW-1185">Reference proteome</keyword>
<evidence type="ECO:0000256" key="7">
    <source>
        <dbReference type="SAM" id="MobiDB-lite"/>
    </source>
</evidence>
<dbReference type="SUPFAM" id="SSF51569">
    <property type="entry name" value="Aldolase"/>
    <property type="match status" value="1"/>
</dbReference>
<comment type="pathway">
    <text evidence="2">Carbohydrate degradation; glycolysis; D-glyceraldehyde 3-phosphate and glycerone phosphate from D-glucose: step 4/4.</text>
</comment>
<evidence type="ECO:0000313" key="9">
    <source>
        <dbReference type="Proteomes" id="UP000485058"/>
    </source>
</evidence>
<dbReference type="PANTHER" id="PTHR11627">
    <property type="entry name" value="FRUCTOSE-BISPHOSPHATE ALDOLASE"/>
    <property type="match status" value="1"/>
</dbReference>
<dbReference type="EC" id="4.1.2.13" evidence="4"/>
<comment type="caution">
    <text evidence="8">The sequence shown here is derived from an EMBL/GenBank/DDBJ whole genome shotgun (WGS) entry which is preliminary data.</text>
</comment>
<dbReference type="Pfam" id="PF00274">
    <property type="entry name" value="Glycolytic"/>
    <property type="match status" value="1"/>
</dbReference>